<organism evidence="1 2">
    <name type="scientific">Araneus ventricosus</name>
    <name type="common">Orbweaver spider</name>
    <name type="synonym">Epeira ventricosa</name>
    <dbReference type="NCBI Taxonomy" id="182803"/>
    <lineage>
        <taxon>Eukaryota</taxon>
        <taxon>Metazoa</taxon>
        <taxon>Ecdysozoa</taxon>
        <taxon>Arthropoda</taxon>
        <taxon>Chelicerata</taxon>
        <taxon>Arachnida</taxon>
        <taxon>Araneae</taxon>
        <taxon>Araneomorphae</taxon>
        <taxon>Entelegynae</taxon>
        <taxon>Araneoidea</taxon>
        <taxon>Araneidae</taxon>
        <taxon>Araneus</taxon>
    </lineage>
</organism>
<gene>
    <name evidence="1" type="ORF">AVEN_199830_1</name>
</gene>
<sequence>MLEEWQTSWNNSDTGKKFYNITPSVSLRPTNWIREDVIFFSEHGPFPACLKRFHLSDSEQCSCGGTGTAFHDATECALKVPWHMKRSAPNFKQEWLKTVANNLVGRQKTRRIVKFINENRDIFRPL</sequence>
<evidence type="ECO:0000313" key="2">
    <source>
        <dbReference type="Proteomes" id="UP000499080"/>
    </source>
</evidence>
<evidence type="ECO:0000313" key="1">
    <source>
        <dbReference type="EMBL" id="GBM19652.1"/>
    </source>
</evidence>
<dbReference type="AlphaFoldDB" id="A0A4Y2DS49"/>
<name>A0A4Y2DS49_ARAVE</name>
<dbReference type="EMBL" id="BGPR01000428">
    <property type="protein sequence ID" value="GBM19652.1"/>
    <property type="molecule type" value="Genomic_DNA"/>
</dbReference>
<keyword evidence="2" id="KW-1185">Reference proteome</keyword>
<dbReference type="Proteomes" id="UP000499080">
    <property type="component" value="Unassembled WGS sequence"/>
</dbReference>
<protein>
    <submittedName>
        <fullName evidence="1">Uncharacterized protein</fullName>
    </submittedName>
</protein>
<accession>A0A4Y2DS49</accession>
<comment type="caution">
    <text evidence="1">The sequence shown here is derived from an EMBL/GenBank/DDBJ whole genome shotgun (WGS) entry which is preliminary data.</text>
</comment>
<proteinExistence type="predicted"/>
<reference evidence="1 2" key="1">
    <citation type="journal article" date="2019" name="Sci. Rep.">
        <title>Orb-weaving spider Araneus ventricosus genome elucidates the spidroin gene catalogue.</title>
        <authorList>
            <person name="Kono N."/>
            <person name="Nakamura H."/>
            <person name="Ohtoshi R."/>
            <person name="Moran D.A.P."/>
            <person name="Shinohara A."/>
            <person name="Yoshida Y."/>
            <person name="Fujiwara M."/>
            <person name="Mori M."/>
            <person name="Tomita M."/>
            <person name="Arakawa K."/>
        </authorList>
    </citation>
    <scope>NUCLEOTIDE SEQUENCE [LARGE SCALE GENOMIC DNA]</scope>
</reference>